<dbReference type="OrthoDB" id="7939533at2"/>
<sequence length="597" mass="61484">MTSNVISRRGLASIAAACLVSVALPAIPAMAQKVKTRTPTQEAVAAAPAFSISIPTVDAVDSSVDEETIRAIISGDLVDNAEALATLDASSITVPEIRVTITTTIDGAPEESTLVFNNLVLENVSKGVASSVSLDGSSFTAPDGSAEMGAMSAANFNMAGVLDIYGLVDDPGWTSMETLYSDFVLEGGSFEAEDASCQLGSISTAEVRARPLDTSLIEFAAVMQQLEDNPDDPSPETLGKVFRIYADFLTAFETEEFVVDGLSCDGVDDEGRSLTIAVAGMTMGGMSPGIYPSIAMDGFALDMGDEGTIALGNVTIKRSDFTSAIATLESAPERIDDGWLAENVRSMIPAFEGFALSDLSVDIPDPDVDGERIVADVDAFDLTLGGYINGIPSVLDTSATGIRVQLPEDGGDEQLQQLVSLGITDIDAGFRVAASWNAGTSSIDVEEISLSGVDLATVVLSGTLANATEALFSSDENEAMMAGLALAVKTLNLDITDAGLSDIILAIAAAEQGADPATLRPVFAGLAEGTIIGVMAGAADAANLGSAINRFVSGAAKSLSIGIEAKNDPGLSMIDFAAAEEDPTVLIDKVNITATAE</sequence>
<gene>
    <name evidence="2" type="ORF">SAMN05216456_1228</name>
</gene>
<proteinExistence type="predicted"/>
<evidence type="ECO:0008006" key="4">
    <source>
        <dbReference type="Google" id="ProtNLM"/>
    </source>
</evidence>
<dbReference type="STRING" id="429728.SAMN05216456_1228"/>
<protein>
    <recommendedName>
        <fullName evidence="4">Choice-of-anchor G family protein</fullName>
    </recommendedName>
</protein>
<evidence type="ECO:0000256" key="1">
    <source>
        <dbReference type="SAM" id="SignalP"/>
    </source>
</evidence>
<organism evidence="2 3">
    <name type="scientific">Devosia crocina</name>
    <dbReference type="NCBI Taxonomy" id="429728"/>
    <lineage>
        <taxon>Bacteria</taxon>
        <taxon>Pseudomonadati</taxon>
        <taxon>Pseudomonadota</taxon>
        <taxon>Alphaproteobacteria</taxon>
        <taxon>Hyphomicrobiales</taxon>
        <taxon>Devosiaceae</taxon>
        <taxon>Devosia</taxon>
    </lineage>
</organism>
<evidence type="ECO:0000313" key="3">
    <source>
        <dbReference type="Proteomes" id="UP000199074"/>
    </source>
</evidence>
<evidence type="ECO:0000313" key="2">
    <source>
        <dbReference type="EMBL" id="SFV31088.1"/>
    </source>
</evidence>
<keyword evidence="1" id="KW-0732">Signal</keyword>
<dbReference type="RefSeq" id="WP_139232497.1">
    <property type="nucleotide sequence ID" value="NZ_FPCK01000001.1"/>
</dbReference>
<keyword evidence="3" id="KW-1185">Reference proteome</keyword>
<dbReference type="Proteomes" id="UP000199074">
    <property type="component" value="Unassembled WGS sequence"/>
</dbReference>
<dbReference type="EMBL" id="FPCK01000001">
    <property type="protein sequence ID" value="SFV31088.1"/>
    <property type="molecule type" value="Genomic_DNA"/>
</dbReference>
<accession>A0A1I7N8W8</accession>
<reference evidence="2 3" key="1">
    <citation type="submission" date="2016-10" db="EMBL/GenBank/DDBJ databases">
        <authorList>
            <person name="de Groot N.N."/>
        </authorList>
    </citation>
    <scope>NUCLEOTIDE SEQUENCE [LARGE SCALE GENOMIC DNA]</scope>
    <source>
        <strain evidence="2 3">IPL20</strain>
    </source>
</reference>
<feature type="signal peptide" evidence="1">
    <location>
        <begin position="1"/>
        <end position="31"/>
    </location>
</feature>
<name>A0A1I7N8W8_9HYPH</name>
<dbReference type="AlphaFoldDB" id="A0A1I7N8W8"/>
<feature type="chain" id="PRO_5011768694" description="Choice-of-anchor G family protein" evidence="1">
    <location>
        <begin position="32"/>
        <end position="597"/>
    </location>
</feature>